<dbReference type="InterPro" id="IPR050109">
    <property type="entry name" value="HTH-type_TetR-like_transc_reg"/>
</dbReference>
<dbReference type="PANTHER" id="PTHR30055">
    <property type="entry name" value="HTH-TYPE TRANSCRIPTIONAL REGULATOR RUTR"/>
    <property type="match status" value="1"/>
</dbReference>
<dbReference type="SUPFAM" id="SSF48498">
    <property type="entry name" value="Tetracyclin repressor-like, C-terminal domain"/>
    <property type="match status" value="1"/>
</dbReference>
<keyword evidence="7" id="KW-1185">Reference proteome</keyword>
<dbReference type="SUPFAM" id="SSF46689">
    <property type="entry name" value="Homeodomain-like"/>
    <property type="match status" value="1"/>
</dbReference>
<protein>
    <submittedName>
        <fullName evidence="6">Putative transcriptional regulator, TetR family protein</fullName>
    </submittedName>
</protein>
<dbReference type="GO" id="GO:0000976">
    <property type="term" value="F:transcription cis-regulatory region binding"/>
    <property type="evidence" value="ECO:0007669"/>
    <property type="project" value="TreeGrafter"/>
</dbReference>
<dbReference type="PANTHER" id="PTHR30055:SF148">
    <property type="entry name" value="TETR-FAMILY TRANSCRIPTIONAL REGULATOR"/>
    <property type="match status" value="1"/>
</dbReference>
<evidence type="ECO:0000256" key="4">
    <source>
        <dbReference type="PROSITE-ProRule" id="PRU00335"/>
    </source>
</evidence>
<dbReference type="InterPro" id="IPR011075">
    <property type="entry name" value="TetR_C"/>
</dbReference>
<accession>A0A7I9UXA1</accession>
<dbReference type="EMBL" id="BJOU01000001">
    <property type="protein sequence ID" value="GED97705.1"/>
    <property type="molecule type" value="Genomic_DNA"/>
</dbReference>
<reference evidence="7" key="1">
    <citation type="submission" date="2019-06" db="EMBL/GenBank/DDBJ databases">
        <title>Gordonia isolated from sludge of a wastewater treatment plant.</title>
        <authorList>
            <person name="Tamura T."/>
            <person name="Aoyama K."/>
            <person name="Kang Y."/>
            <person name="Saito S."/>
            <person name="Akiyama N."/>
            <person name="Yazawa K."/>
            <person name="Gonoi T."/>
            <person name="Mikami Y."/>
        </authorList>
    </citation>
    <scope>NUCLEOTIDE SEQUENCE [LARGE SCALE GENOMIC DNA]</scope>
    <source>
        <strain evidence="7">NBRC 107697</strain>
    </source>
</reference>
<dbReference type="OrthoDB" id="9796019at2"/>
<dbReference type="Pfam" id="PF16859">
    <property type="entry name" value="TetR_C_11"/>
    <property type="match status" value="1"/>
</dbReference>
<gene>
    <name evidence="6" type="ORF">nbrc107697_17440</name>
</gene>
<dbReference type="InterPro" id="IPR001647">
    <property type="entry name" value="HTH_TetR"/>
</dbReference>
<evidence type="ECO:0000313" key="7">
    <source>
        <dbReference type="Proteomes" id="UP000444980"/>
    </source>
</evidence>
<feature type="DNA-binding region" description="H-T-H motif" evidence="4">
    <location>
        <begin position="36"/>
        <end position="55"/>
    </location>
</feature>
<dbReference type="Pfam" id="PF00440">
    <property type="entry name" value="TetR_N"/>
    <property type="match status" value="1"/>
</dbReference>
<keyword evidence="3" id="KW-0804">Transcription</keyword>
<proteinExistence type="predicted"/>
<dbReference type="PROSITE" id="PS50977">
    <property type="entry name" value="HTH_TETR_2"/>
    <property type="match status" value="1"/>
</dbReference>
<organism evidence="6 7">
    <name type="scientific">Gordonia crocea</name>
    <dbReference type="NCBI Taxonomy" id="589162"/>
    <lineage>
        <taxon>Bacteria</taxon>
        <taxon>Bacillati</taxon>
        <taxon>Actinomycetota</taxon>
        <taxon>Actinomycetes</taxon>
        <taxon>Mycobacteriales</taxon>
        <taxon>Gordoniaceae</taxon>
        <taxon>Gordonia</taxon>
    </lineage>
</organism>
<dbReference type="Proteomes" id="UP000444980">
    <property type="component" value="Unassembled WGS sequence"/>
</dbReference>
<dbReference type="RefSeq" id="WP_161926996.1">
    <property type="nucleotide sequence ID" value="NZ_BJOU01000001.1"/>
</dbReference>
<dbReference type="Gene3D" id="1.10.10.60">
    <property type="entry name" value="Homeodomain-like"/>
    <property type="match status" value="1"/>
</dbReference>
<keyword evidence="2 4" id="KW-0238">DNA-binding</keyword>
<evidence type="ECO:0000256" key="2">
    <source>
        <dbReference type="ARBA" id="ARBA00023125"/>
    </source>
</evidence>
<comment type="caution">
    <text evidence="6">The sequence shown here is derived from an EMBL/GenBank/DDBJ whole genome shotgun (WGS) entry which is preliminary data.</text>
</comment>
<feature type="domain" description="HTH tetR-type" evidence="5">
    <location>
        <begin position="13"/>
        <end position="73"/>
    </location>
</feature>
<dbReference type="InterPro" id="IPR009057">
    <property type="entry name" value="Homeodomain-like_sf"/>
</dbReference>
<dbReference type="Gene3D" id="1.10.357.10">
    <property type="entry name" value="Tetracycline Repressor, domain 2"/>
    <property type="match status" value="1"/>
</dbReference>
<sequence>MTAPRPRPGGRSARVRRAVLDATLGLVLDHGIGALTVAAVANRAGVAETTVYRRWPSTTDLVADAVADVAERDNPLPDTGTFAGDLDQLARQIAALLSRPGMGRLLGATAAMSSDPNMAAAREKYWRMRFAASAPVVDRAIARGEIPAGTASYDVLEALAAPLYLRVLVTDQPLDEAFVRRCVAHTLTVFRPPQH</sequence>
<evidence type="ECO:0000256" key="1">
    <source>
        <dbReference type="ARBA" id="ARBA00023015"/>
    </source>
</evidence>
<dbReference type="InterPro" id="IPR023772">
    <property type="entry name" value="DNA-bd_HTH_TetR-type_CS"/>
</dbReference>
<dbReference type="PROSITE" id="PS01081">
    <property type="entry name" value="HTH_TETR_1"/>
    <property type="match status" value="1"/>
</dbReference>
<evidence type="ECO:0000259" key="5">
    <source>
        <dbReference type="PROSITE" id="PS50977"/>
    </source>
</evidence>
<dbReference type="AlphaFoldDB" id="A0A7I9UXA1"/>
<dbReference type="GO" id="GO:0003700">
    <property type="term" value="F:DNA-binding transcription factor activity"/>
    <property type="evidence" value="ECO:0007669"/>
    <property type="project" value="TreeGrafter"/>
</dbReference>
<evidence type="ECO:0000256" key="3">
    <source>
        <dbReference type="ARBA" id="ARBA00023163"/>
    </source>
</evidence>
<dbReference type="InterPro" id="IPR036271">
    <property type="entry name" value="Tet_transcr_reg_TetR-rel_C_sf"/>
</dbReference>
<evidence type="ECO:0000313" key="6">
    <source>
        <dbReference type="EMBL" id="GED97705.1"/>
    </source>
</evidence>
<name>A0A7I9UXA1_9ACTN</name>
<keyword evidence="1" id="KW-0805">Transcription regulation</keyword>